<dbReference type="AlphaFoldDB" id="A0A9W9TD51"/>
<dbReference type="PANTHER" id="PTHR43546">
    <property type="entry name" value="UPF0173 METAL-DEPENDENT HYDROLASE MJ1163-RELATED"/>
    <property type="match status" value="1"/>
</dbReference>
<dbReference type="Gene3D" id="3.60.15.10">
    <property type="entry name" value="Ribonuclease Z/Hydroxyacylglutathione hydrolase-like"/>
    <property type="match status" value="1"/>
</dbReference>
<accession>A0A9W9TD51</accession>
<evidence type="ECO:0000313" key="3">
    <source>
        <dbReference type="EMBL" id="KAJ5218166.1"/>
    </source>
</evidence>
<protein>
    <recommendedName>
        <fullName evidence="2">Metallo-beta-lactamase domain-containing protein</fullName>
    </recommendedName>
</protein>
<reference evidence="3" key="1">
    <citation type="submission" date="2022-12" db="EMBL/GenBank/DDBJ databases">
        <authorList>
            <person name="Petersen C."/>
        </authorList>
    </citation>
    <scope>NUCLEOTIDE SEQUENCE</scope>
    <source>
        <strain evidence="3">IBT 15544</strain>
    </source>
</reference>
<evidence type="ECO:0000313" key="4">
    <source>
        <dbReference type="Proteomes" id="UP001150904"/>
    </source>
</evidence>
<dbReference type="PANTHER" id="PTHR43546:SF7">
    <property type="entry name" value="METALLO-BETA-LACTAMASE DOMAIN-CONTAINING PROTEIN"/>
    <property type="match status" value="1"/>
</dbReference>
<dbReference type="Proteomes" id="UP001150904">
    <property type="component" value="Unassembled WGS sequence"/>
</dbReference>
<evidence type="ECO:0000256" key="1">
    <source>
        <dbReference type="SAM" id="MobiDB-lite"/>
    </source>
</evidence>
<dbReference type="SUPFAM" id="SSF56281">
    <property type="entry name" value="Metallo-hydrolase/oxidoreductase"/>
    <property type="match status" value="1"/>
</dbReference>
<dbReference type="GeneID" id="83174628"/>
<proteinExistence type="predicted"/>
<sequence>MQRIFIDPENDRPATRDLPSGVTMPGDLPPPKEVKFHPSEYGSEDASIFFVGTATTIIEWAGIRIMTDPNFLHAGDHVHLGPGVSSTRRTNPAVDLHNLPRIDLVLLSHYHGDHFDQKVETSLRRDLPIITTPHAQSHLTNKDADSFTNVSALDPFTSVMVEVKGTAGPKRRRLRVTAMPGKHVPSHSAVESLNELVNAIPPTNGWMLELGVGDADDATDFVYGYRIYITGDTLMVDELKEIPKRYANKRIDLMLAHLGGTMVPSPALAPLALMVTMDAKQGVQMIRLIQADLTIPIHYDDYEVFASPLDDFKKEVEKAGLEGKVLYLDRGDRFGFTVREA</sequence>
<organism evidence="3 4">
    <name type="scientific">Penicillium cinerascens</name>
    <dbReference type="NCBI Taxonomy" id="70096"/>
    <lineage>
        <taxon>Eukaryota</taxon>
        <taxon>Fungi</taxon>
        <taxon>Dikarya</taxon>
        <taxon>Ascomycota</taxon>
        <taxon>Pezizomycotina</taxon>
        <taxon>Eurotiomycetes</taxon>
        <taxon>Eurotiomycetidae</taxon>
        <taxon>Eurotiales</taxon>
        <taxon>Aspergillaceae</taxon>
        <taxon>Penicillium</taxon>
    </lineage>
</organism>
<dbReference type="InterPro" id="IPR050114">
    <property type="entry name" value="UPF0173_UPF0282_UlaG_hydrolase"/>
</dbReference>
<dbReference type="OrthoDB" id="332863at2759"/>
<gene>
    <name evidence="3" type="ORF">N7498_000265</name>
</gene>
<evidence type="ECO:0000259" key="2">
    <source>
        <dbReference type="Pfam" id="PF12706"/>
    </source>
</evidence>
<dbReference type="InterPro" id="IPR036866">
    <property type="entry name" value="RibonucZ/Hydroxyglut_hydro"/>
</dbReference>
<feature type="domain" description="Metallo-beta-lactamase" evidence="2">
    <location>
        <begin position="87"/>
        <end position="299"/>
    </location>
</feature>
<dbReference type="InterPro" id="IPR001279">
    <property type="entry name" value="Metallo-B-lactamas"/>
</dbReference>
<keyword evidence="4" id="KW-1185">Reference proteome</keyword>
<dbReference type="RefSeq" id="XP_058312739.1">
    <property type="nucleotide sequence ID" value="XM_058447328.1"/>
</dbReference>
<comment type="caution">
    <text evidence="3">The sequence shown here is derived from an EMBL/GenBank/DDBJ whole genome shotgun (WGS) entry which is preliminary data.</text>
</comment>
<feature type="region of interest" description="Disordered" evidence="1">
    <location>
        <begin position="1"/>
        <end position="30"/>
    </location>
</feature>
<name>A0A9W9TD51_9EURO</name>
<reference evidence="3" key="2">
    <citation type="journal article" date="2023" name="IMA Fungus">
        <title>Comparative genomic study of the Penicillium genus elucidates a diverse pangenome and 15 lateral gene transfer events.</title>
        <authorList>
            <person name="Petersen C."/>
            <person name="Sorensen T."/>
            <person name="Nielsen M.R."/>
            <person name="Sondergaard T.E."/>
            <person name="Sorensen J.L."/>
            <person name="Fitzpatrick D.A."/>
            <person name="Frisvad J.C."/>
            <person name="Nielsen K.L."/>
        </authorList>
    </citation>
    <scope>NUCLEOTIDE SEQUENCE</scope>
    <source>
        <strain evidence="3">IBT 15544</strain>
    </source>
</reference>
<dbReference type="Pfam" id="PF12706">
    <property type="entry name" value="Lactamase_B_2"/>
    <property type="match status" value="1"/>
</dbReference>
<dbReference type="EMBL" id="JAPQKR010000004">
    <property type="protein sequence ID" value="KAJ5218166.1"/>
    <property type="molecule type" value="Genomic_DNA"/>
</dbReference>